<gene>
    <name evidence="9" type="primary">apool</name>
</gene>
<keyword evidence="5 7" id="KW-0496">Mitochondrion</keyword>
<dbReference type="GeneTree" id="ENSGT00530000063666"/>
<proteinExistence type="inferred from homology"/>
<dbReference type="InterPro" id="IPR019166">
    <property type="entry name" value="MIC26/MIC27"/>
</dbReference>
<keyword evidence="7" id="KW-0999">Mitochondrion inner membrane</keyword>
<protein>
    <recommendedName>
        <fullName evidence="7">MICOS complex subunit</fullName>
    </recommendedName>
</protein>
<evidence type="ECO:0000256" key="3">
    <source>
        <dbReference type="ARBA" id="ARBA00022692"/>
    </source>
</evidence>
<organism evidence="9 10">
    <name type="scientific">Sander lucioperca</name>
    <name type="common">Pike-perch</name>
    <name type="synonym">Perca lucioperca</name>
    <dbReference type="NCBI Taxonomy" id="283035"/>
    <lineage>
        <taxon>Eukaryota</taxon>
        <taxon>Metazoa</taxon>
        <taxon>Chordata</taxon>
        <taxon>Craniata</taxon>
        <taxon>Vertebrata</taxon>
        <taxon>Euteleostomi</taxon>
        <taxon>Actinopterygii</taxon>
        <taxon>Neopterygii</taxon>
        <taxon>Teleostei</taxon>
        <taxon>Neoteleostei</taxon>
        <taxon>Acanthomorphata</taxon>
        <taxon>Eupercaria</taxon>
        <taxon>Perciformes</taxon>
        <taxon>Percoidei</taxon>
        <taxon>Percidae</taxon>
        <taxon>Luciopercinae</taxon>
        <taxon>Sander</taxon>
    </lineage>
</organism>
<accession>A0A8D0AWU1</accession>
<dbReference type="AlphaFoldDB" id="A0A8D0AWU1"/>
<evidence type="ECO:0000256" key="6">
    <source>
        <dbReference type="ARBA" id="ARBA00023136"/>
    </source>
</evidence>
<feature type="compositionally biased region" description="Acidic residues" evidence="8">
    <location>
        <begin position="547"/>
        <end position="557"/>
    </location>
</feature>
<dbReference type="Proteomes" id="UP000694568">
    <property type="component" value="Unplaced"/>
</dbReference>
<evidence type="ECO:0000256" key="4">
    <source>
        <dbReference type="ARBA" id="ARBA00022989"/>
    </source>
</evidence>
<feature type="compositionally biased region" description="Low complexity" evidence="8">
    <location>
        <begin position="207"/>
        <end position="220"/>
    </location>
</feature>
<evidence type="ECO:0000256" key="5">
    <source>
        <dbReference type="ARBA" id="ARBA00023128"/>
    </source>
</evidence>
<dbReference type="GO" id="GO:0061617">
    <property type="term" value="C:MICOS complex"/>
    <property type="evidence" value="ECO:0007669"/>
    <property type="project" value="UniProtKB-UniRule"/>
</dbReference>
<reference evidence="9" key="1">
    <citation type="submission" date="2025-08" db="UniProtKB">
        <authorList>
            <consortium name="Ensembl"/>
        </authorList>
    </citation>
    <scope>IDENTIFICATION</scope>
</reference>
<feature type="transmembrane region" description="Helical" evidence="7">
    <location>
        <begin position="110"/>
        <end position="128"/>
    </location>
</feature>
<comment type="similarity">
    <text evidence="2">Belongs to the apolipoprotein O/MICOS complex subunit Mic27 family.</text>
</comment>
<feature type="compositionally biased region" description="Basic and acidic residues" evidence="8">
    <location>
        <begin position="285"/>
        <end position="303"/>
    </location>
</feature>
<reference evidence="9" key="2">
    <citation type="submission" date="2025-09" db="UniProtKB">
        <authorList>
            <consortium name="Ensembl"/>
        </authorList>
    </citation>
    <scope>IDENTIFICATION</scope>
</reference>
<dbReference type="Pfam" id="PF09769">
    <property type="entry name" value="ApoO"/>
    <property type="match status" value="1"/>
</dbReference>
<feature type="compositionally biased region" description="Low complexity" evidence="8">
    <location>
        <begin position="455"/>
        <end position="469"/>
    </location>
</feature>
<comment type="subunit">
    <text evidence="7">Component of the mitochondrial contact site and cristae organizing system (MICOS) complex.</text>
</comment>
<evidence type="ECO:0000256" key="2">
    <source>
        <dbReference type="ARBA" id="ARBA00010904"/>
    </source>
</evidence>
<feature type="region of interest" description="Disordered" evidence="8">
    <location>
        <begin position="455"/>
        <end position="557"/>
    </location>
</feature>
<feature type="compositionally biased region" description="Low complexity" evidence="8">
    <location>
        <begin position="258"/>
        <end position="269"/>
    </location>
</feature>
<keyword evidence="4 7" id="KW-1133">Transmembrane helix</keyword>
<keyword evidence="10" id="KW-1185">Reference proteome</keyword>
<dbReference type="GO" id="GO:0042407">
    <property type="term" value="P:cristae formation"/>
    <property type="evidence" value="ECO:0007669"/>
    <property type="project" value="InterPro"/>
</dbReference>
<dbReference type="InterPro" id="IPR033182">
    <property type="entry name" value="MIC26/MIC27_animal"/>
</dbReference>
<evidence type="ECO:0000313" key="9">
    <source>
        <dbReference type="Ensembl" id="ENSSLUP00000058573.1"/>
    </source>
</evidence>
<evidence type="ECO:0000256" key="7">
    <source>
        <dbReference type="RuleBase" id="RU363021"/>
    </source>
</evidence>
<feature type="compositionally biased region" description="Low complexity" evidence="8">
    <location>
        <begin position="320"/>
        <end position="331"/>
    </location>
</feature>
<feature type="region of interest" description="Disordered" evidence="8">
    <location>
        <begin position="195"/>
        <end position="234"/>
    </location>
</feature>
<evidence type="ECO:0000256" key="8">
    <source>
        <dbReference type="SAM" id="MobiDB-lite"/>
    </source>
</evidence>
<sequence>MAAKVVMVAVPTVMGIASIRVYTVSQVPTDGLVTREKLNIYTPLPQSAQAQFVPERPGAIQTGFTTVRESILPCVQAVKGACVSVKTGSVNLYHAGEDVYYYLKDPPPGFLPRFGTITMAGLLGMFLARKGSRFQRLAIPLGLMSGGASVCYPAQTVAVFKVTGKNVYAVGQWSSATVSSLLASTSQEPVAKEIAASQPQTAKVPNPESAVVEEASEPSSTIPETEVESAEFVPVSDEPAVAVITEEASSVTLKEISPDQTPTETTTDPLAHSVPAETDATTTSEEIHAPVESEEPLDSKQAAEDVSTDPSPAEPTPSLESAPVEATAAEAAPIEASPVVAAAVEASLVEAPPAEASPVEAAPVEAAEVEAALIEASPVEPAAVEAAALEASPVEAAPLEAAPVEAAPVEAAPVEAATVEAAPLEAIPVEAVPVEAAPVEAAPVEATPVEAVPVEAAEVESVPSSGEAPALKASEEPEVAAVESPEPEPAAQELADPQQVAAVEETPTPTLTTPPPPPQQQPATENSKGGSGFKPDPSLMDFGQSSPEDEDLYSTRS</sequence>
<evidence type="ECO:0000313" key="10">
    <source>
        <dbReference type="Proteomes" id="UP000694568"/>
    </source>
</evidence>
<name>A0A8D0AWU1_SANLU</name>
<dbReference type="PANTHER" id="PTHR14564">
    <property type="entry name" value="MICOS COMPLEX SUBUNIT MIC26 / MIC27 FAMILY MEMBER"/>
    <property type="match status" value="1"/>
</dbReference>
<dbReference type="Ensembl" id="ENSSLUT00000060257.1">
    <property type="protein sequence ID" value="ENSSLUP00000058573.1"/>
    <property type="gene ID" value="ENSSLUG00000025141.1"/>
</dbReference>
<keyword evidence="6 7" id="KW-0472">Membrane</keyword>
<comment type="function">
    <text evidence="7">Component of the MICOS complex, a large protein complex of the mitochondrial inner membrane that plays crucial roles in the maintenance of crista junctions, inner membrane architecture, and formation of contact sites to the outer membrane.</text>
</comment>
<keyword evidence="3 7" id="KW-0812">Transmembrane</keyword>
<evidence type="ECO:0000256" key="1">
    <source>
        <dbReference type="ARBA" id="ARBA00004325"/>
    </source>
</evidence>
<feature type="region of interest" description="Disordered" evidence="8">
    <location>
        <begin position="251"/>
        <end position="331"/>
    </location>
</feature>
<comment type="subcellular location">
    <subcellularLocation>
        <location evidence="7">Mitochondrion inner membrane</location>
    </subcellularLocation>
    <subcellularLocation>
        <location evidence="1">Mitochondrion membrane</location>
    </subcellularLocation>
</comment>